<evidence type="ECO:0000313" key="2">
    <source>
        <dbReference type="EMBL" id="EHY31551.1"/>
    </source>
</evidence>
<accession>H3KEB5</accession>
<gene>
    <name evidence="2" type="ORF">HMPREF9440_01080</name>
</gene>
<evidence type="ECO:0000256" key="1">
    <source>
        <dbReference type="SAM" id="MobiDB-lite"/>
    </source>
</evidence>
<name>H3KEB5_9BURK</name>
<dbReference type="AlphaFoldDB" id="H3KEB5"/>
<organism evidence="2 3">
    <name type="scientific">Sutterella parvirubra YIT 11816</name>
    <dbReference type="NCBI Taxonomy" id="762967"/>
    <lineage>
        <taxon>Bacteria</taxon>
        <taxon>Pseudomonadati</taxon>
        <taxon>Pseudomonadota</taxon>
        <taxon>Betaproteobacteria</taxon>
        <taxon>Burkholderiales</taxon>
        <taxon>Sutterellaceae</taxon>
        <taxon>Sutterella</taxon>
    </lineage>
</organism>
<keyword evidence="3" id="KW-1185">Reference proteome</keyword>
<reference evidence="2 3" key="1">
    <citation type="submission" date="2011-11" db="EMBL/GenBank/DDBJ databases">
        <authorList>
            <person name="Weinstock G."/>
            <person name="Sodergren E."/>
            <person name="Clifton S."/>
            <person name="Fulton L."/>
            <person name="Fulton B."/>
            <person name="Courtney L."/>
            <person name="Fronick C."/>
            <person name="Harrison M."/>
            <person name="Strong C."/>
            <person name="Farmer C."/>
            <person name="Delahaunty K."/>
            <person name="Markovic C."/>
            <person name="Hall O."/>
            <person name="Minx P."/>
            <person name="Tomlinson C."/>
            <person name="Mitreva M."/>
            <person name="Hou S."/>
            <person name="Chen J."/>
            <person name="Wollam A."/>
            <person name="Pepin K.H."/>
            <person name="Johnson M."/>
            <person name="Bhonagiri V."/>
            <person name="Zhang X."/>
            <person name="Suruliraj S."/>
            <person name="Warren W."/>
            <person name="Chinwalla A."/>
            <person name="Mardis E.R."/>
            <person name="Wilson R.K."/>
        </authorList>
    </citation>
    <scope>NUCLEOTIDE SEQUENCE [LARGE SCALE GENOMIC DNA]</scope>
    <source>
        <strain evidence="2 3">YIT 11816</strain>
    </source>
</reference>
<comment type="caution">
    <text evidence="2">The sequence shown here is derived from an EMBL/GenBank/DDBJ whole genome shotgun (WGS) entry which is preliminary data.</text>
</comment>
<dbReference type="Proteomes" id="UP000004956">
    <property type="component" value="Unassembled WGS sequence"/>
</dbReference>
<sequence length="55" mass="6094">MRRRLHHELPSSIQGRGKIGNRDGRSGNKSKAIIYDSTSLDREGFKIDLVISLGG</sequence>
<evidence type="ECO:0000313" key="3">
    <source>
        <dbReference type="Proteomes" id="UP000004956"/>
    </source>
</evidence>
<dbReference type="HOGENOM" id="CLU_3030762_0_0_4"/>
<feature type="region of interest" description="Disordered" evidence="1">
    <location>
        <begin position="1"/>
        <end position="28"/>
    </location>
</feature>
<dbReference type="EMBL" id="AFBQ01000146">
    <property type="protein sequence ID" value="EHY31551.1"/>
    <property type="molecule type" value="Genomic_DNA"/>
</dbReference>
<protein>
    <submittedName>
        <fullName evidence="2">Uncharacterized protein</fullName>
    </submittedName>
</protein>
<proteinExistence type="predicted"/>